<dbReference type="PANTHER" id="PTHR11895:SF7">
    <property type="entry name" value="GLUTAMYL-TRNA(GLN) AMIDOTRANSFERASE SUBUNIT A, MITOCHONDRIAL"/>
    <property type="match status" value="1"/>
</dbReference>
<dbReference type="InterPro" id="IPR036928">
    <property type="entry name" value="AS_sf"/>
</dbReference>
<evidence type="ECO:0000256" key="1">
    <source>
        <dbReference type="ARBA" id="ARBA00009199"/>
    </source>
</evidence>
<dbReference type="Gene3D" id="3.90.1300.10">
    <property type="entry name" value="Amidase signature (AS) domain"/>
    <property type="match status" value="1"/>
</dbReference>
<dbReference type="RefSeq" id="WP_123916591.1">
    <property type="nucleotide sequence ID" value="NZ_RKRA01000001.1"/>
</dbReference>
<dbReference type="InterPro" id="IPR000120">
    <property type="entry name" value="Amidase"/>
</dbReference>
<dbReference type="InterPro" id="IPR020556">
    <property type="entry name" value="Amidase_CS"/>
</dbReference>
<dbReference type="SUPFAM" id="SSF75304">
    <property type="entry name" value="Amidase signature (AS) enzymes"/>
    <property type="match status" value="1"/>
</dbReference>
<sequence>MTNLHELSALDLAAAVRRGEVSPHEVVRHTLDRARRLGPQVGAFVHLAEERAHAQAGEAEEQLAAVGGAGDGLPPFLGVPVPVKDLTMVAGLPFEAGSAALAGFVAPVDDGVVTLLRAAGTLMVGKTTTPELGLPPYTEPDVAPPARTPWDLSRTAGGSSGGAAAAVAAGIVPAAHGSDGGGSLRIPAAACGLVGLKPSRGRVSHGPHGVAGSGLATDGVLTRTVADAAAFLDVLAQPWPGDHYVVPGPRTSFLEAARSEPRGLRIGVLLDPVVVADAPVHAGARAAVERAVRLLEGLGHHVAEAPVPFRPEQWDAFMPLWSVGVLQAPVPPEREELLVPLTRWMREIGRSFTALDHADAVSGLQRLARQTALAWSAFDVVLSPTLAQPPVVVGAMRDDADPARDFQAQKAFTPWTSPWNIIGAPAISLPLHREEVDGVELPFGVMLGARLGREEVLLGLAAQLEAADPWPHFAPGYPHD</sequence>
<comment type="similarity">
    <text evidence="1">Belongs to the amidase family.</text>
</comment>
<dbReference type="GO" id="GO:0003824">
    <property type="term" value="F:catalytic activity"/>
    <property type="evidence" value="ECO:0007669"/>
    <property type="project" value="InterPro"/>
</dbReference>
<dbReference type="SMR" id="A0A3N4Z3Y7"/>
<feature type="domain" description="Amidase" evidence="2">
    <location>
        <begin position="25"/>
        <end position="458"/>
    </location>
</feature>
<evidence type="ECO:0000313" key="3">
    <source>
        <dbReference type="EMBL" id="RPF27207.1"/>
    </source>
</evidence>
<evidence type="ECO:0000313" key="4">
    <source>
        <dbReference type="Proteomes" id="UP000280726"/>
    </source>
</evidence>
<accession>A0A3N4Z3Y7</accession>
<comment type="caution">
    <text evidence="3">The sequence shown here is derived from an EMBL/GenBank/DDBJ whole genome shotgun (WGS) entry which is preliminary data.</text>
</comment>
<dbReference type="InterPro" id="IPR023631">
    <property type="entry name" value="Amidase_dom"/>
</dbReference>
<proteinExistence type="inferred from homology"/>
<reference evidence="3 4" key="1">
    <citation type="submission" date="2018-11" db="EMBL/GenBank/DDBJ databases">
        <title>Sequencing the genomes of 1000 actinobacteria strains.</title>
        <authorList>
            <person name="Klenk H.-P."/>
        </authorList>
    </citation>
    <scope>NUCLEOTIDE SEQUENCE [LARGE SCALE GENOMIC DNA]</scope>
    <source>
        <strain evidence="3 4">DSM 14418</strain>
    </source>
</reference>
<name>A0A3N4Z3Y7_9MICO</name>
<dbReference type="OrthoDB" id="182039at2"/>
<protein>
    <submittedName>
        <fullName evidence="3">Amidase</fullName>
    </submittedName>
</protein>
<dbReference type="PANTHER" id="PTHR11895">
    <property type="entry name" value="TRANSAMIDASE"/>
    <property type="match status" value="1"/>
</dbReference>
<dbReference type="EMBL" id="RKRA01000001">
    <property type="protein sequence ID" value="RPF27207.1"/>
    <property type="molecule type" value="Genomic_DNA"/>
</dbReference>
<keyword evidence="4" id="KW-1185">Reference proteome</keyword>
<dbReference type="PROSITE" id="PS00571">
    <property type="entry name" value="AMIDASES"/>
    <property type="match status" value="1"/>
</dbReference>
<organism evidence="3 4">
    <name type="scientific">Georgenia muralis</name>
    <dbReference type="NCBI Taxonomy" id="154117"/>
    <lineage>
        <taxon>Bacteria</taxon>
        <taxon>Bacillati</taxon>
        <taxon>Actinomycetota</taxon>
        <taxon>Actinomycetes</taxon>
        <taxon>Micrococcales</taxon>
        <taxon>Bogoriellaceae</taxon>
        <taxon>Georgenia</taxon>
    </lineage>
</organism>
<gene>
    <name evidence="3" type="ORF">EDD32_1678</name>
</gene>
<dbReference type="Pfam" id="PF01425">
    <property type="entry name" value="Amidase"/>
    <property type="match status" value="1"/>
</dbReference>
<dbReference type="AlphaFoldDB" id="A0A3N4Z3Y7"/>
<dbReference type="Proteomes" id="UP000280726">
    <property type="component" value="Unassembled WGS sequence"/>
</dbReference>
<evidence type="ECO:0000259" key="2">
    <source>
        <dbReference type="Pfam" id="PF01425"/>
    </source>
</evidence>